<name>A0A4R3XQ58_9PROT</name>
<feature type="transmembrane region" description="Helical" evidence="1">
    <location>
        <begin position="36"/>
        <end position="56"/>
    </location>
</feature>
<dbReference type="AlphaFoldDB" id="A0A4R3XQ58"/>
<evidence type="ECO:0000256" key="1">
    <source>
        <dbReference type="SAM" id="Phobius"/>
    </source>
</evidence>
<gene>
    <name evidence="2" type="ORF">EDC63_12924</name>
</gene>
<comment type="caution">
    <text evidence="2">The sequence shown here is derived from an EMBL/GenBank/DDBJ whole genome shotgun (WGS) entry which is preliminary data.</text>
</comment>
<dbReference type="OrthoDB" id="4947478at2"/>
<dbReference type="RefSeq" id="WP_124948047.1">
    <property type="nucleotide sequence ID" value="NZ_BHVT01000075.1"/>
</dbReference>
<evidence type="ECO:0000313" key="3">
    <source>
        <dbReference type="Proteomes" id="UP000295367"/>
    </source>
</evidence>
<protein>
    <submittedName>
        <fullName evidence="2">Uncharacterized protein</fullName>
    </submittedName>
</protein>
<sequence>MNTEDELQHKLLSKIKTRRESINVFVRKLDRRAVRLTNLSIICSALTSALTAAPAFGGGNFIEGMQQLGMSGDPPVWRVVCFLALFLSLVAAISTNMYKSHDMAARIAKAQASCVLLEGLETSVEFGQFSVQEAMKLYAQYIADIPFIHEVDSEPVKD</sequence>
<keyword evidence="3" id="KW-1185">Reference proteome</keyword>
<keyword evidence="1" id="KW-0812">Transmembrane</keyword>
<dbReference type="Proteomes" id="UP000295367">
    <property type="component" value="Unassembled WGS sequence"/>
</dbReference>
<keyword evidence="1" id="KW-0472">Membrane</keyword>
<evidence type="ECO:0000313" key="2">
    <source>
        <dbReference type="EMBL" id="TCV80235.1"/>
    </source>
</evidence>
<proteinExistence type="predicted"/>
<organism evidence="2 3">
    <name type="scientific">Sulfurirhabdus autotrophica</name>
    <dbReference type="NCBI Taxonomy" id="1706046"/>
    <lineage>
        <taxon>Bacteria</taxon>
        <taxon>Pseudomonadati</taxon>
        <taxon>Pseudomonadota</taxon>
        <taxon>Betaproteobacteria</taxon>
        <taxon>Nitrosomonadales</taxon>
        <taxon>Sulfuricellaceae</taxon>
        <taxon>Sulfurirhabdus</taxon>
    </lineage>
</organism>
<accession>A0A4R3XQ58</accession>
<reference evidence="2 3" key="1">
    <citation type="submission" date="2019-03" db="EMBL/GenBank/DDBJ databases">
        <title>Genomic Encyclopedia of Type Strains, Phase IV (KMG-IV): sequencing the most valuable type-strain genomes for metagenomic binning, comparative biology and taxonomic classification.</title>
        <authorList>
            <person name="Goeker M."/>
        </authorList>
    </citation>
    <scope>NUCLEOTIDE SEQUENCE [LARGE SCALE GENOMIC DNA]</scope>
    <source>
        <strain evidence="2 3">DSM 100309</strain>
    </source>
</reference>
<keyword evidence="1" id="KW-1133">Transmembrane helix</keyword>
<feature type="transmembrane region" description="Helical" evidence="1">
    <location>
        <begin position="76"/>
        <end position="98"/>
    </location>
</feature>
<dbReference type="EMBL" id="SMCO01000029">
    <property type="protein sequence ID" value="TCV80235.1"/>
    <property type="molecule type" value="Genomic_DNA"/>
</dbReference>